<keyword evidence="3" id="KW-1185">Reference proteome</keyword>
<name>A0A7T4UQG4_9GAMM</name>
<dbReference type="RefSeq" id="WP_198569948.1">
    <property type="nucleotide sequence ID" value="NZ_CP066167.1"/>
</dbReference>
<sequence length="128" mass="13077">MKVKNALAVIALTLLPSLTQAQMLESVTALIPRDLVNTLAGAALSQLPTAGNILALASPLTDPLLGNAAVANTLTTTLFSTDALGGFNLAENQGLILLQQPLVMVIDQLDASFIGALLDGNGAPAMPF</sequence>
<proteinExistence type="predicted"/>
<reference evidence="2 3" key="1">
    <citation type="submission" date="2020-12" db="EMBL/GenBank/DDBJ databases">
        <authorList>
            <person name="Shan Y."/>
        </authorList>
    </citation>
    <scope>NUCLEOTIDE SEQUENCE [LARGE SCALE GENOMIC DNA]</scope>
    <source>
        <strain evidence="3">csc3.9</strain>
    </source>
</reference>
<dbReference type="KEGG" id="snan:I6N98_00850"/>
<protein>
    <recommendedName>
        <fullName evidence="4">FAS1 domain-containing protein</fullName>
    </recommendedName>
</protein>
<dbReference type="EMBL" id="CP066167">
    <property type="protein sequence ID" value="QQD18457.1"/>
    <property type="molecule type" value="Genomic_DNA"/>
</dbReference>
<dbReference type="Proteomes" id="UP000596063">
    <property type="component" value="Chromosome"/>
</dbReference>
<feature type="signal peptide" evidence="1">
    <location>
        <begin position="1"/>
        <end position="21"/>
    </location>
</feature>
<accession>A0A7T4UQG4</accession>
<feature type="chain" id="PRO_5032418716" description="FAS1 domain-containing protein" evidence="1">
    <location>
        <begin position="22"/>
        <end position="128"/>
    </location>
</feature>
<evidence type="ECO:0008006" key="4">
    <source>
        <dbReference type="Google" id="ProtNLM"/>
    </source>
</evidence>
<evidence type="ECO:0000256" key="1">
    <source>
        <dbReference type="SAM" id="SignalP"/>
    </source>
</evidence>
<dbReference type="AlphaFoldDB" id="A0A7T4UQG4"/>
<keyword evidence="1" id="KW-0732">Signal</keyword>
<gene>
    <name evidence="2" type="ORF">I6N98_00850</name>
</gene>
<evidence type="ECO:0000313" key="2">
    <source>
        <dbReference type="EMBL" id="QQD18457.1"/>
    </source>
</evidence>
<organism evidence="2 3">
    <name type="scientific">Spongiibacter nanhainus</name>
    <dbReference type="NCBI Taxonomy" id="2794344"/>
    <lineage>
        <taxon>Bacteria</taxon>
        <taxon>Pseudomonadati</taxon>
        <taxon>Pseudomonadota</taxon>
        <taxon>Gammaproteobacteria</taxon>
        <taxon>Cellvibrionales</taxon>
        <taxon>Spongiibacteraceae</taxon>
        <taxon>Spongiibacter</taxon>
    </lineage>
</organism>
<evidence type="ECO:0000313" key="3">
    <source>
        <dbReference type="Proteomes" id="UP000596063"/>
    </source>
</evidence>